<evidence type="ECO:0000313" key="2">
    <source>
        <dbReference type="Proteomes" id="UP000464657"/>
    </source>
</evidence>
<organism evidence="1 2">
    <name type="scientific">Kordia antarctica</name>
    <dbReference type="NCBI Taxonomy" id="1218801"/>
    <lineage>
        <taxon>Bacteria</taxon>
        <taxon>Pseudomonadati</taxon>
        <taxon>Bacteroidota</taxon>
        <taxon>Flavobacteriia</taxon>
        <taxon>Flavobacteriales</taxon>
        <taxon>Flavobacteriaceae</taxon>
        <taxon>Kordia</taxon>
    </lineage>
</organism>
<protein>
    <submittedName>
        <fullName evidence="1">Uncharacterized protein</fullName>
    </submittedName>
</protein>
<dbReference type="AlphaFoldDB" id="A0A7L4ZRP2"/>
<sequence length="40" mass="4573">MVCSFLWNILLWISSASVYFPVELYNSSVCHILIPTAKQV</sequence>
<dbReference type="KEGG" id="kan:IMCC3317_45500"/>
<accession>A0A7L4ZRP2</accession>
<evidence type="ECO:0000313" key="1">
    <source>
        <dbReference type="EMBL" id="QHI39149.1"/>
    </source>
</evidence>
<proteinExistence type="predicted"/>
<reference evidence="1 2" key="1">
    <citation type="journal article" date="2013" name="Int. J. Syst. Evol. Microbiol.">
        <title>Kordia antarctica sp. nov., isolated from Antarctic seawater.</title>
        <authorList>
            <person name="Baek K."/>
            <person name="Choi A."/>
            <person name="Kang I."/>
            <person name="Lee K."/>
            <person name="Cho J.C."/>
        </authorList>
    </citation>
    <scope>NUCLEOTIDE SEQUENCE [LARGE SCALE GENOMIC DNA]</scope>
    <source>
        <strain evidence="1 2">IMCC3317</strain>
    </source>
</reference>
<keyword evidence="2" id="KW-1185">Reference proteome</keyword>
<gene>
    <name evidence="1" type="ORF">IMCC3317_45500</name>
</gene>
<dbReference type="EMBL" id="CP019288">
    <property type="protein sequence ID" value="QHI39149.1"/>
    <property type="molecule type" value="Genomic_DNA"/>
</dbReference>
<name>A0A7L4ZRP2_9FLAO</name>
<dbReference type="Proteomes" id="UP000464657">
    <property type="component" value="Chromosome"/>
</dbReference>